<dbReference type="Proteomes" id="UP000662973">
    <property type="component" value="Chromosome"/>
</dbReference>
<gene>
    <name evidence="2" type="ORF">HSR122_0593</name>
</gene>
<accession>A0A897N0X3</accession>
<evidence type="ECO:0000313" key="2">
    <source>
        <dbReference type="EMBL" id="QSG08000.1"/>
    </source>
</evidence>
<evidence type="ECO:0000313" key="3">
    <source>
        <dbReference type="Proteomes" id="UP000662973"/>
    </source>
</evidence>
<dbReference type="RefSeq" id="WP_229111172.1">
    <property type="nucleotide sequence ID" value="NZ_CP064788.1"/>
</dbReference>
<evidence type="ECO:0000256" key="1">
    <source>
        <dbReference type="SAM" id="MobiDB-lite"/>
    </source>
</evidence>
<dbReference type="KEGG" id="hds:HSR122_0593"/>
<keyword evidence="3" id="KW-1185">Reference proteome</keyword>
<organism evidence="2 3">
    <name type="scientific">Halapricum desulfuricans</name>
    <dbReference type="NCBI Taxonomy" id="2841257"/>
    <lineage>
        <taxon>Archaea</taxon>
        <taxon>Methanobacteriati</taxon>
        <taxon>Methanobacteriota</taxon>
        <taxon>Stenosarchaea group</taxon>
        <taxon>Halobacteria</taxon>
        <taxon>Halobacteriales</taxon>
        <taxon>Haloarculaceae</taxon>
        <taxon>Halapricum</taxon>
    </lineage>
</organism>
<feature type="region of interest" description="Disordered" evidence="1">
    <location>
        <begin position="359"/>
        <end position="386"/>
    </location>
</feature>
<dbReference type="InterPro" id="IPR006311">
    <property type="entry name" value="TAT_signal"/>
</dbReference>
<proteinExistence type="predicted"/>
<dbReference type="PROSITE" id="PS51318">
    <property type="entry name" value="TAT"/>
    <property type="match status" value="1"/>
</dbReference>
<dbReference type="GeneID" id="68851257"/>
<dbReference type="EMBL" id="CP064788">
    <property type="protein sequence ID" value="QSG08000.1"/>
    <property type="molecule type" value="Genomic_DNA"/>
</dbReference>
<name>A0A897N0X3_9EURY</name>
<dbReference type="AlphaFoldDB" id="A0A897N0X3"/>
<protein>
    <submittedName>
        <fullName evidence="2">Uncharacterized protein</fullName>
    </submittedName>
</protein>
<sequence>MTMTRRRVLAALVAVGGAGALTERTTGAVLRNREQGSLDLSVGLVDLVVEYWENPEDGVDRSNPDGIVDGQQLAVPITSLTADGRGRTVLRLSLPQDEGPNNPGSIWLRSDCPEKTTLAELLQVTVSYATADGTPTTEIERGSLRAVADALRGGRRIDGDPTTPEPDCLSDEVFLVVEYELGTFLGSETVSLPFSLVATQCRNADPGANPFPADAIDDRCRPAYSCDCCWTIGKVEVDARLQSGQTYAFDEGLAGYAVHVTDTDGDSDVAFELVTTDDDVPRLPLCDVAVKGGPPDVHYPRQDDTFGFDTNSLDGAIDGIVYAPENPDSGERYGISYLLVSVCSPTLADGTCPVPVATGAASVGGSKPPRGKPDTGLGAGKQEGDE</sequence>
<feature type="compositionally biased region" description="Gly residues" evidence="1">
    <location>
        <begin position="377"/>
        <end position="386"/>
    </location>
</feature>
<reference evidence="2 3" key="1">
    <citation type="submission" date="2020-11" db="EMBL/GenBank/DDBJ databases">
        <title>Carbohydrate-dependent, anaerobic sulfur respiration: A novel catabolism in halophilic archaea.</title>
        <authorList>
            <person name="Sorokin D.Y."/>
            <person name="Messina E."/>
            <person name="Smedile F."/>
            <person name="La Cono V."/>
            <person name="Hallsworth J.E."/>
            <person name="Yakimov M.M."/>
        </authorList>
    </citation>
    <scope>NUCLEOTIDE SEQUENCE [LARGE SCALE GENOMIC DNA]</scope>
    <source>
        <strain evidence="2 3">HSR12-2</strain>
    </source>
</reference>